<evidence type="ECO:0000313" key="2">
    <source>
        <dbReference type="EMBL" id="KNA93134.1"/>
    </source>
</evidence>
<dbReference type="Proteomes" id="UP000037247">
    <property type="component" value="Unassembled WGS sequence"/>
</dbReference>
<evidence type="ECO:0008006" key="4">
    <source>
        <dbReference type="Google" id="ProtNLM"/>
    </source>
</evidence>
<gene>
    <name evidence="2" type="ORF">ABW18_01505</name>
</gene>
<feature type="region of interest" description="Disordered" evidence="1">
    <location>
        <begin position="1"/>
        <end position="28"/>
    </location>
</feature>
<sequence>MTSGRIVAFPSSTPPTTHQSSLADDTVDEDAFQRGFDDATTYLATMPDTWARHHASSALASGDIPDITQSYERGYRAALYGFVRRVRR</sequence>
<accession>A0ABR5IHG0</accession>
<keyword evidence="3" id="KW-1185">Reference proteome</keyword>
<name>A0ABR5IHG0_9ACTN</name>
<dbReference type="EMBL" id="LDTZ01000013">
    <property type="protein sequence ID" value="KNA93134.1"/>
    <property type="molecule type" value="Genomic_DNA"/>
</dbReference>
<proteinExistence type="predicted"/>
<evidence type="ECO:0000313" key="3">
    <source>
        <dbReference type="Proteomes" id="UP000037247"/>
    </source>
</evidence>
<reference evidence="2 3" key="1">
    <citation type="submission" date="2015-05" db="EMBL/GenBank/DDBJ databases">
        <title>Draft genome sequence of the bacterium Gordonia jacobaea a new member of the Gordonia genus.</title>
        <authorList>
            <person name="Jimenez-Galisteo G."/>
            <person name="Dominguez A."/>
            <person name="Munoz E."/>
            <person name="Vinas M."/>
        </authorList>
    </citation>
    <scope>NUCLEOTIDE SEQUENCE [LARGE SCALE GENOMIC DNA]</scope>
    <source>
        <strain evidence="3">mv1</strain>
    </source>
</reference>
<protein>
    <recommendedName>
        <fullName evidence="4">TipAS antibiotic-recognition domain-containing protein</fullName>
    </recommendedName>
</protein>
<organism evidence="2 3">
    <name type="scientific">Gordonia jacobaea</name>
    <dbReference type="NCBI Taxonomy" id="122202"/>
    <lineage>
        <taxon>Bacteria</taxon>
        <taxon>Bacillati</taxon>
        <taxon>Actinomycetota</taxon>
        <taxon>Actinomycetes</taxon>
        <taxon>Mycobacteriales</taxon>
        <taxon>Gordoniaceae</taxon>
        <taxon>Gordonia</taxon>
    </lineage>
</organism>
<evidence type="ECO:0000256" key="1">
    <source>
        <dbReference type="SAM" id="MobiDB-lite"/>
    </source>
</evidence>
<feature type="compositionally biased region" description="Low complexity" evidence="1">
    <location>
        <begin position="10"/>
        <end position="21"/>
    </location>
</feature>
<comment type="caution">
    <text evidence="2">The sequence shown here is derived from an EMBL/GenBank/DDBJ whole genome shotgun (WGS) entry which is preliminary data.</text>
</comment>
<dbReference type="RefSeq" id="WP_049697227.1">
    <property type="nucleotide sequence ID" value="NZ_JAQDQF010000001.1"/>
</dbReference>